<evidence type="ECO:0000256" key="4">
    <source>
        <dbReference type="ARBA" id="ARBA00013219"/>
    </source>
</evidence>
<evidence type="ECO:0000256" key="12">
    <source>
        <dbReference type="ARBA" id="ARBA00048933"/>
    </source>
</evidence>
<evidence type="ECO:0000256" key="8">
    <source>
        <dbReference type="ARBA" id="ARBA00022827"/>
    </source>
</evidence>
<keyword evidence="9 13" id="KW-0521">NADP</keyword>
<keyword evidence="11 13" id="KW-0560">Oxidoreductase</keyword>
<comment type="pathway">
    <text evidence="2">Steroid metabolism; cholesterol metabolism.</text>
</comment>
<keyword evidence="6" id="KW-0813">Transport</keyword>
<dbReference type="AlphaFoldDB" id="A0A1D1W4R0"/>
<feature type="binding site" evidence="15">
    <location>
        <position position="386"/>
    </location>
    <ligand>
        <name>NADP(+)</name>
        <dbReference type="ChEBI" id="CHEBI:58349"/>
    </ligand>
</feature>
<comment type="catalytic activity">
    <reaction evidence="12 13">
        <text>2 reduced [adrenodoxin] + NADP(+) + H(+) = 2 oxidized [adrenodoxin] + NADPH</text>
        <dbReference type="Rhea" id="RHEA:42312"/>
        <dbReference type="Rhea" id="RHEA-COMP:9998"/>
        <dbReference type="Rhea" id="RHEA-COMP:9999"/>
        <dbReference type="ChEBI" id="CHEBI:15378"/>
        <dbReference type="ChEBI" id="CHEBI:33737"/>
        <dbReference type="ChEBI" id="CHEBI:33738"/>
        <dbReference type="ChEBI" id="CHEBI:57783"/>
        <dbReference type="ChEBI" id="CHEBI:58349"/>
        <dbReference type="EC" id="1.18.1.6"/>
    </reaction>
</comment>
<dbReference type="GO" id="GO:0016491">
    <property type="term" value="F:oxidoreductase activity"/>
    <property type="evidence" value="ECO:0007669"/>
    <property type="project" value="UniProtKB-KW"/>
</dbReference>
<dbReference type="UniPathway" id="UPA00296"/>
<dbReference type="PIRSF" id="PIRSF000362">
    <property type="entry name" value="FNR"/>
    <property type="match status" value="1"/>
</dbReference>
<protein>
    <recommendedName>
        <fullName evidence="5 13">NADPH:adrenodoxin oxidoreductase, mitochondrial</fullName>
        <ecNumber evidence="4 13">1.18.1.6</ecNumber>
    </recommendedName>
</protein>
<keyword evidence="10" id="KW-0249">Electron transport</keyword>
<evidence type="ECO:0000256" key="13">
    <source>
        <dbReference type="PIRNR" id="PIRNR000362"/>
    </source>
</evidence>
<evidence type="ECO:0000259" key="16">
    <source>
        <dbReference type="Pfam" id="PF07992"/>
    </source>
</evidence>
<sequence length="502" mass="55675">MLLRPWRNIPSRCLSSLTSTYSVPPKVAIVGGGPAGFYSAQYLLKNMPDGHVDMYEKYPVPFGLVRFGVAPDHPEVKNVIHQFTAMAKSTPYFRFFGGVTVGATLSVSELLSNYDAVILAYGSAGDRLLGIAGETGPNVLSAREFVGWYNGLPENVALNMDLSCTSAVVIGQGNVALDVARILLTPPDLLAQTDITAHALLQLRESKIRDVYVVGRRGPIQVAFTIKEFRELTKLQDVNTVLRQEDIQQLVDAAGTFPARRKRLMELMVKSGQRKLQTGDNIRNCHLRFLLSPRKIVKADNTIYAVNFQKNKLEIPTDMDSVVTSTEETEAIPCGLVIRSIGYKAEQIDKSLPFDTIKHIIKNEHGRVLTHPGLYCSGWIKRGPEGVILTTMNDAYETVELLLDDLKTGRLKWSLERKTGAEAILPLLRSRDCDPVTFSEWEAIDKEEVARGNLVGKPREKSVDVAEMIGVAKGIQLSKVLFHDALNENLDEVKENKETKSQ</sequence>
<organism evidence="17 18">
    <name type="scientific">Ramazzottius varieornatus</name>
    <name type="common">Water bear</name>
    <name type="synonym">Tardigrade</name>
    <dbReference type="NCBI Taxonomy" id="947166"/>
    <lineage>
        <taxon>Eukaryota</taxon>
        <taxon>Metazoa</taxon>
        <taxon>Ecdysozoa</taxon>
        <taxon>Tardigrada</taxon>
        <taxon>Eutardigrada</taxon>
        <taxon>Parachela</taxon>
        <taxon>Hypsibioidea</taxon>
        <taxon>Ramazzottiidae</taxon>
        <taxon>Ramazzottius</taxon>
    </lineage>
</organism>
<dbReference type="EMBL" id="BDGG01000017">
    <property type="protein sequence ID" value="GAV08246.1"/>
    <property type="molecule type" value="Genomic_DNA"/>
</dbReference>
<evidence type="ECO:0000256" key="5">
    <source>
        <dbReference type="ARBA" id="ARBA00016287"/>
    </source>
</evidence>
<keyword evidence="13" id="KW-0496">Mitochondrion</keyword>
<dbReference type="PANTHER" id="PTHR48467:SF1">
    <property type="entry name" value="GLUTAMATE SYNTHASE 1 [NADH], CHLOROPLASTIC-LIKE"/>
    <property type="match status" value="1"/>
</dbReference>
<evidence type="ECO:0000256" key="3">
    <source>
        <dbReference type="ARBA" id="ARBA00008312"/>
    </source>
</evidence>
<evidence type="ECO:0000256" key="6">
    <source>
        <dbReference type="ARBA" id="ARBA00022448"/>
    </source>
</evidence>
<dbReference type="FunFam" id="3.50.50.60:FF:000229">
    <property type="entry name" value="NADPH:adrenodoxin oxidoreductase, mitochondrial"/>
    <property type="match status" value="1"/>
</dbReference>
<evidence type="ECO:0000313" key="18">
    <source>
        <dbReference type="Proteomes" id="UP000186922"/>
    </source>
</evidence>
<dbReference type="PANTHER" id="PTHR48467">
    <property type="entry name" value="GLUTAMATE SYNTHASE 1 [NADH], CHLOROPLASTIC-LIKE"/>
    <property type="match status" value="1"/>
</dbReference>
<dbReference type="GO" id="GO:0008203">
    <property type="term" value="P:cholesterol metabolic process"/>
    <property type="evidence" value="ECO:0007669"/>
    <property type="project" value="UniProtKB-UniPathway"/>
</dbReference>
<feature type="binding site" evidence="14">
    <location>
        <begin position="386"/>
        <end position="388"/>
    </location>
    <ligand>
        <name>FAD</name>
        <dbReference type="ChEBI" id="CHEBI:57692"/>
    </ligand>
</feature>
<keyword evidence="7 13" id="KW-0285">Flavoprotein</keyword>
<dbReference type="InterPro" id="IPR023753">
    <property type="entry name" value="FAD/NAD-binding_dom"/>
</dbReference>
<feature type="binding site" evidence="14">
    <location>
        <position position="35"/>
    </location>
    <ligand>
        <name>FAD</name>
        <dbReference type="ChEBI" id="CHEBI:57692"/>
    </ligand>
</feature>
<dbReference type="OrthoDB" id="333024at2759"/>
<feature type="domain" description="FAD/NAD(P)-binding" evidence="16">
    <location>
        <begin position="26"/>
        <end position="183"/>
    </location>
</feature>
<evidence type="ECO:0000256" key="11">
    <source>
        <dbReference type="ARBA" id="ARBA00023002"/>
    </source>
</evidence>
<keyword evidence="8 13" id="KW-0274">FAD</keyword>
<evidence type="ECO:0000256" key="15">
    <source>
        <dbReference type="PIRSR" id="PIRSR000362-2"/>
    </source>
</evidence>
<gene>
    <name evidence="17" type="primary">RvY_17970-1</name>
    <name evidence="17" type="synonym">RvY_17970.1</name>
    <name evidence="17" type="ORF">RvY_17970</name>
</gene>
<dbReference type="InterPro" id="IPR021163">
    <property type="entry name" value="Ferredox_Rdtase_adrenod"/>
</dbReference>
<evidence type="ECO:0000256" key="9">
    <source>
        <dbReference type="ARBA" id="ARBA00022857"/>
    </source>
</evidence>
<dbReference type="Gene3D" id="3.50.50.60">
    <property type="entry name" value="FAD/NAD(P)-binding domain"/>
    <property type="match status" value="1"/>
</dbReference>
<feature type="binding site" evidence="14">
    <location>
        <position position="56"/>
    </location>
    <ligand>
        <name>FAD</name>
        <dbReference type="ChEBI" id="CHEBI:57692"/>
    </ligand>
</feature>
<feature type="binding site" evidence="15">
    <location>
        <position position="228"/>
    </location>
    <ligand>
        <name>NADP(+)</name>
        <dbReference type="ChEBI" id="CHEBI:58349"/>
    </ligand>
</feature>
<dbReference type="EC" id="1.18.1.6" evidence="4 13"/>
<feature type="binding site" evidence="15">
    <location>
        <begin position="172"/>
        <end position="175"/>
    </location>
    <ligand>
        <name>NADP(+)</name>
        <dbReference type="ChEBI" id="CHEBI:58349"/>
    </ligand>
</feature>
<accession>A0A1D1W4R0</accession>
<dbReference type="GO" id="GO:0005739">
    <property type="term" value="C:mitochondrion"/>
    <property type="evidence" value="ECO:0007669"/>
    <property type="project" value="UniProtKB-SubCell"/>
</dbReference>
<feature type="binding site" evidence="14">
    <location>
        <position position="101"/>
    </location>
    <ligand>
        <name>FAD</name>
        <dbReference type="ChEBI" id="CHEBI:57692"/>
    </ligand>
</feature>
<dbReference type="STRING" id="947166.A0A1D1W4R0"/>
<dbReference type="Proteomes" id="UP000186922">
    <property type="component" value="Unassembled WGS sequence"/>
</dbReference>
<evidence type="ECO:0000256" key="1">
    <source>
        <dbReference type="ARBA" id="ARBA00001974"/>
    </source>
</evidence>
<comment type="subcellular location">
    <subcellularLocation>
        <location evidence="13">Mitochondrion</location>
    </subcellularLocation>
</comment>
<dbReference type="InterPro" id="IPR055275">
    <property type="entry name" value="Ferredox_Rdtase"/>
</dbReference>
<dbReference type="InterPro" id="IPR036188">
    <property type="entry name" value="FAD/NAD-bd_sf"/>
</dbReference>
<feature type="binding site" evidence="15">
    <location>
        <begin position="216"/>
        <end position="217"/>
    </location>
    <ligand>
        <name>NADP(+)</name>
        <dbReference type="ChEBI" id="CHEBI:58349"/>
    </ligand>
</feature>
<evidence type="ECO:0000313" key="17">
    <source>
        <dbReference type="EMBL" id="GAV08246.1"/>
    </source>
</evidence>
<evidence type="ECO:0000256" key="10">
    <source>
        <dbReference type="ARBA" id="ARBA00022982"/>
    </source>
</evidence>
<comment type="caution">
    <text evidence="17">The sequence shown here is derived from an EMBL/GenBank/DDBJ whole genome shotgun (WGS) entry which is preliminary data.</text>
</comment>
<dbReference type="Gene3D" id="3.40.50.720">
    <property type="entry name" value="NAD(P)-binding Rossmann-like Domain"/>
    <property type="match status" value="1"/>
</dbReference>
<comment type="cofactor">
    <cofactor evidence="1 13 14">
        <name>FAD</name>
        <dbReference type="ChEBI" id="CHEBI:57692"/>
    </cofactor>
</comment>
<name>A0A1D1W4R0_RAMVA</name>
<proteinExistence type="inferred from homology"/>
<dbReference type="Pfam" id="PF07992">
    <property type="entry name" value="Pyr_redox_2"/>
    <property type="match status" value="1"/>
</dbReference>
<dbReference type="SUPFAM" id="SSF51971">
    <property type="entry name" value="Nucleotide-binding domain"/>
    <property type="match status" value="2"/>
</dbReference>
<feature type="binding site" evidence="14">
    <location>
        <position position="64"/>
    </location>
    <ligand>
        <name>FAD</name>
        <dbReference type="ChEBI" id="CHEBI:57692"/>
    </ligand>
</feature>
<evidence type="ECO:0000256" key="14">
    <source>
        <dbReference type="PIRSR" id="PIRSR000362-1"/>
    </source>
</evidence>
<dbReference type="PRINTS" id="PR00419">
    <property type="entry name" value="ADXRDTASE"/>
</dbReference>
<comment type="similarity">
    <text evidence="3 13">Belongs to the ferredoxin--NADP reductase type 1 family.</text>
</comment>
<reference evidence="17 18" key="1">
    <citation type="journal article" date="2016" name="Nat. Commun.">
        <title>Extremotolerant tardigrade genome and improved radiotolerance of human cultured cells by tardigrade-unique protein.</title>
        <authorList>
            <person name="Hashimoto T."/>
            <person name="Horikawa D.D."/>
            <person name="Saito Y."/>
            <person name="Kuwahara H."/>
            <person name="Kozuka-Hata H."/>
            <person name="Shin-I T."/>
            <person name="Minakuchi Y."/>
            <person name="Ohishi K."/>
            <person name="Motoyama A."/>
            <person name="Aizu T."/>
            <person name="Enomoto A."/>
            <person name="Kondo K."/>
            <person name="Tanaka S."/>
            <person name="Hara Y."/>
            <person name="Koshikawa S."/>
            <person name="Sagara H."/>
            <person name="Miura T."/>
            <person name="Yokobori S."/>
            <person name="Miyagawa K."/>
            <person name="Suzuki Y."/>
            <person name="Kubo T."/>
            <person name="Oyama M."/>
            <person name="Kohara Y."/>
            <person name="Fujiyama A."/>
            <person name="Arakawa K."/>
            <person name="Katayama T."/>
            <person name="Toyoda A."/>
            <person name="Kunieda T."/>
        </authorList>
    </citation>
    <scope>NUCLEOTIDE SEQUENCE [LARGE SCALE GENOMIC DNA]</scope>
    <source>
        <strain evidence="17 18">YOKOZUNA-1</strain>
    </source>
</reference>
<evidence type="ECO:0000256" key="2">
    <source>
        <dbReference type="ARBA" id="ARBA00004731"/>
    </source>
</evidence>
<feature type="binding site" evidence="14">
    <location>
        <position position="379"/>
    </location>
    <ligand>
        <name>FAD</name>
        <dbReference type="ChEBI" id="CHEBI:57692"/>
    </ligand>
</feature>
<keyword evidence="18" id="KW-1185">Reference proteome</keyword>
<evidence type="ECO:0000256" key="7">
    <source>
        <dbReference type="ARBA" id="ARBA00022630"/>
    </source>
</evidence>